<dbReference type="eggNOG" id="COG0412">
    <property type="taxonomic scope" value="Bacteria"/>
</dbReference>
<dbReference type="Proteomes" id="UP000006377">
    <property type="component" value="Chromosome"/>
</dbReference>
<organism evidence="2 3">
    <name type="scientific">Parvibaculum lavamentivorans (strain DS-1 / DSM 13023 / NCIMB 13966)</name>
    <dbReference type="NCBI Taxonomy" id="402881"/>
    <lineage>
        <taxon>Bacteria</taxon>
        <taxon>Pseudomonadati</taxon>
        <taxon>Pseudomonadota</taxon>
        <taxon>Alphaproteobacteria</taxon>
        <taxon>Hyphomicrobiales</taxon>
        <taxon>Parvibaculaceae</taxon>
        <taxon>Parvibaculum</taxon>
    </lineage>
</organism>
<dbReference type="RefSeq" id="WP_012110157.1">
    <property type="nucleotide sequence ID" value="NC_009719.1"/>
</dbReference>
<evidence type="ECO:0000313" key="3">
    <source>
        <dbReference type="Proteomes" id="UP000006377"/>
    </source>
</evidence>
<dbReference type="InterPro" id="IPR002925">
    <property type="entry name" value="Dienelactn_hydro"/>
</dbReference>
<dbReference type="EMBL" id="CP000774">
    <property type="protein sequence ID" value="ABS62886.1"/>
    <property type="molecule type" value="Genomic_DNA"/>
</dbReference>
<proteinExistence type="predicted"/>
<keyword evidence="2" id="KW-0378">Hydrolase</keyword>
<dbReference type="STRING" id="402881.Plav_1266"/>
<name>A7HSK3_PARL1</name>
<dbReference type="EC" id="3.1.1.45" evidence="2"/>
<dbReference type="PANTHER" id="PTHR46623:SF6">
    <property type="entry name" value="ALPHA_BETA-HYDROLASES SUPERFAMILY PROTEIN"/>
    <property type="match status" value="1"/>
</dbReference>
<dbReference type="Gene3D" id="3.40.50.1820">
    <property type="entry name" value="alpha/beta hydrolase"/>
    <property type="match status" value="1"/>
</dbReference>
<gene>
    <name evidence="2" type="ordered locus">Plav_1266</name>
</gene>
<accession>A7HSK3</accession>
<dbReference type="GO" id="GO:0008806">
    <property type="term" value="F:carboxymethylenebutenolidase activity"/>
    <property type="evidence" value="ECO:0007669"/>
    <property type="project" value="UniProtKB-EC"/>
</dbReference>
<dbReference type="SUPFAM" id="SSF53474">
    <property type="entry name" value="alpha/beta-Hydrolases"/>
    <property type="match status" value="1"/>
</dbReference>
<dbReference type="PANTHER" id="PTHR46623">
    <property type="entry name" value="CARBOXYMETHYLENEBUTENOLIDASE-RELATED"/>
    <property type="match status" value="1"/>
</dbReference>
<dbReference type="OrthoDB" id="9771666at2"/>
<reference evidence="2 3" key="1">
    <citation type="journal article" date="2011" name="Stand. Genomic Sci.">
        <title>Complete genome sequence of Parvibaculum lavamentivorans type strain (DS-1(T)).</title>
        <authorList>
            <person name="Schleheck D."/>
            <person name="Weiss M."/>
            <person name="Pitluck S."/>
            <person name="Bruce D."/>
            <person name="Land M.L."/>
            <person name="Han S."/>
            <person name="Saunders E."/>
            <person name="Tapia R."/>
            <person name="Detter C."/>
            <person name="Brettin T."/>
            <person name="Han J."/>
            <person name="Woyke T."/>
            <person name="Goodwin L."/>
            <person name="Pennacchio L."/>
            <person name="Nolan M."/>
            <person name="Cook A.M."/>
            <person name="Kjelleberg S."/>
            <person name="Thomas T."/>
        </authorList>
    </citation>
    <scope>NUCLEOTIDE SEQUENCE [LARGE SCALE GENOMIC DNA]</scope>
    <source>
        <strain evidence="3">DS-1 / DSM 13023 / NCIMB 13966</strain>
    </source>
</reference>
<evidence type="ECO:0000313" key="2">
    <source>
        <dbReference type="EMBL" id="ABS62886.1"/>
    </source>
</evidence>
<dbReference type="Pfam" id="PF01738">
    <property type="entry name" value="DLH"/>
    <property type="match status" value="1"/>
</dbReference>
<keyword evidence="3" id="KW-1185">Reference proteome</keyword>
<dbReference type="HOGENOM" id="CLU_054590_7_3_5"/>
<dbReference type="AlphaFoldDB" id="A7HSK3"/>
<feature type="domain" description="Dienelactone hydrolase" evidence="1">
    <location>
        <begin position="15"/>
        <end position="229"/>
    </location>
</feature>
<dbReference type="KEGG" id="pla:Plav_1266"/>
<sequence>MSGETINIKGADGSFSGYLARPEGAGKAPGIVVIQEIFGVNKVMRDLCDWLAGEGYVALCPDLFWRIEPGIDITDQTEAEWKKAFDLFGKFDVDKGVGDIAATIKTLRPMTSGKVGAVGYCLGGQLAYLTACHTDADASVGYYGVNIQNRLADAKGIKAPLMLHIAGKDEFVPKEAQEEVVKGLHDNPLVTIHRYPDMDHAFARPGGAHYDKANADEANDRTLKLFARHLG</sequence>
<protein>
    <submittedName>
        <fullName evidence="2">Carboxymethylenebutenolidase</fullName>
        <ecNumber evidence="2">3.1.1.45</ecNumber>
    </submittedName>
</protein>
<dbReference type="InterPro" id="IPR051049">
    <property type="entry name" value="Dienelactone_hydrolase-like"/>
</dbReference>
<dbReference type="InterPro" id="IPR029058">
    <property type="entry name" value="AB_hydrolase_fold"/>
</dbReference>
<evidence type="ECO:0000259" key="1">
    <source>
        <dbReference type="Pfam" id="PF01738"/>
    </source>
</evidence>